<organism evidence="2 4">
    <name type="scientific">Colwellia hornerae</name>
    <dbReference type="NCBI Taxonomy" id="89402"/>
    <lineage>
        <taxon>Bacteria</taxon>
        <taxon>Pseudomonadati</taxon>
        <taxon>Pseudomonadota</taxon>
        <taxon>Gammaproteobacteria</taxon>
        <taxon>Alteromonadales</taxon>
        <taxon>Colwelliaceae</taxon>
        <taxon>Colwellia</taxon>
    </lineage>
</organism>
<dbReference type="InterPro" id="IPR010836">
    <property type="entry name" value="SapC"/>
</dbReference>
<dbReference type="Pfam" id="PF07277">
    <property type="entry name" value="SapC"/>
    <property type="match status" value="1"/>
</dbReference>
<dbReference type="OrthoDB" id="9806524at2"/>
<name>A0A5C6Q2D0_9GAMM</name>
<dbReference type="EMBL" id="VOLR01000048">
    <property type="protein sequence ID" value="TWX53815.1"/>
    <property type="molecule type" value="Genomic_DNA"/>
</dbReference>
<dbReference type="RefSeq" id="WP_146796409.1">
    <property type="nucleotide sequence ID" value="NZ_VOLP01000002.1"/>
</dbReference>
<proteinExistence type="predicted"/>
<accession>A0A5C6Q2D0</accession>
<sequence>MANVVPVRKDQHQNLKVTTKRGLEHIEKQHIAPITAAEYTKAANSFPIFLVKQPEGSSYRSIVMLGLEAGENLYYKDERWTGTYLPHGASMMPFGLGIDPDKEKTLTTYIDLDSAYVGDDKDNALFDAEGLVTDFYKNVQESLGRLYENETMTERFMVELAENDLLQELELHINFSTGENKKLVGLFGINEKKLQELSEAKVLDFHKRGLFIPIHAMLGSIGQINRLAQLRNLSDSEQKVTAIQIQFAKETAEA</sequence>
<reference evidence="2 4" key="1">
    <citation type="submission" date="2019-07" db="EMBL/GenBank/DDBJ databases">
        <title>Genomes of sea-ice associated Colwellia species.</title>
        <authorList>
            <person name="Bowman J.P."/>
        </authorList>
    </citation>
    <scope>NUCLEOTIDE SEQUENCE [LARGE SCALE GENOMIC DNA]</scope>
    <source>
        <strain evidence="1 3">ACAM 607</strain>
        <strain evidence="2 4">IC036</strain>
    </source>
</reference>
<dbReference type="EMBL" id="VOLQ01000062">
    <property type="protein sequence ID" value="TWX62999.1"/>
    <property type="molecule type" value="Genomic_DNA"/>
</dbReference>
<dbReference type="Proteomes" id="UP000321917">
    <property type="component" value="Unassembled WGS sequence"/>
</dbReference>
<comment type="caution">
    <text evidence="2">The sequence shown here is derived from an EMBL/GenBank/DDBJ whole genome shotgun (WGS) entry which is preliminary data.</text>
</comment>
<evidence type="ECO:0000313" key="3">
    <source>
        <dbReference type="Proteomes" id="UP000321525"/>
    </source>
</evidence>
<evidence type="ECO:0000313" key="2">
    <source>
        <dbReference type="EMBL" id="TWX62999.1"/>
    </source>
</evidence>
<protein>
    <submittedName>
        <fullName evidence="2">SapC family protein</fullName>
    </submittedName>
</protein>
<evidence type="ECO:0000313" key="4">
    <source>
        <dbReference type="Proteomes" id="UP000321917"/>
    </source>
</evidence>
<dbReference type="AlphaFoldDB" id="A0A5C6Q2D0"/>
<gene>
    <name evidence="1" type="ORF">ESZ26_18550</name>
    <name evidence="2" type="ORF">ESZ27_18350</name>
</gene>
<keyword evidence="3" id="KW-1185">Reference proteome</keyword>
<evidence type="ECO:0000313" key="1">
    <source>
        <dbReference type="EMBL" id="TWX53815.1"/>
    </source>
</evidence>
<dbReference type="Proteomes" id="UP000321525">
    <property type="component" value="Unassembled WGS sequence"/>
</dbReference>